<dbReference type="InterPro" id="IPR020472">
    <property type="entry name" value="WD40_PAC1"/>
</dbReference>
<evidence type="ECO:0000256" key="15">
    <source>
        <dbReference type="ARBA" id="ARBA00072989"/>
    </source>
</evidence>
<comment type="subcellular location">
    <subcellularLocation>
        <location evidence="1">Nucleus</location>
    </subcellularLocation>
</comment>
<proteinExistence type="inferred from homology"/>
<dbReference type="Gene3D" id="3.90.530.10">
    <property type="entry name" value="XPA C-terminal domain"/>
    <property type="match status" value="1"/>
</dbReference>
<dbReference type="Gene3D" id="2.130.10.10">
    <property type="entry name" value="YVTN repeat-like/Quinoprotein amine dehydrogenase"/>
    <property type="match status" value="2"/>
</dbReference>
<evidence type="ECO:0000256" key="18">
    <source>
        <dbReference type="SAM" id="MobiDB-lite"/>
    </source>
</evidence>
<dbReference type="NCBIfam" id="TIGR00598">
    <property type="entry name" value="rad14"/>
    <property type="match status" value="1"/>
</dbReference>
<feature type="domain" description="XPA C-terminal" evidence="19">
    <location>
        <begin position="227"/>
        <end position="277"/>
    </location>
</feature>
<sequence length="1303" mass="143906">MERPSTPPRATRPAPVISPPTPEVTKRIEENRLRAKAIRDQREAEQRATGTVPDIPKSSGGFVPTEDVYVSKTANGKRPYNAISTAESPKGTNRDGRKKGDEESLRPARKFTKFVDYNMSTMTDTKGGFLSTEDDPNNYALGGKKPGQAETDQRPKHMSVQEWERLQLIRNLKRLKAGPFEPGLSVLADDETRKKCRDCKSLEIDFVWEEVFHLCVCNKCKEKYPEKYSLLTKTECKEDYLLTDPELRDPELLPHLSKPNPHKSHWHDMMLFLRCQVEEYAIKTKWGSAEALDEEYEKRETQKKARKEAKFKEKLLDLKKKTRTDAFRRQAGNLSKSGANKFGDTIGGGKHVHEWGRTVENEDGTGQHTGQHNRRTSKYWDRQACFLSCTRPEADFFSTCYQQKADNDITTLTICPSCPEPNLLRDDNTCQGSLNRARRSFQVLASGLASSHHITYQTQRARPTSNRHLLADRRAAMGPNAGNGVGGLEMGPMMQGNGSNLPQATEYTLQGVMRFLQTEWHRHERDRNSWEIEKQEMKGRIANLEGQARRADATQRVLRKYVTMLERKVKEQTAQLQGQEAVDADTAAKNDRAAKIQEKLRSSLEDMPAPGVDGVNYEKLDRGDEDAQRQDLKSFLDQCQSEFMYLMITPANPQPPRESPPLPIMEDLREVEAYGMPAPQPMERQFQLPTRGAQNHAQDMNSRIAQQNHVPHAQNQQPHFQKQSELQPQPMMRSSAEHPPIMYQNSNDWPAPVSVTSRPVEEHVTPANHAAEVLGGMEDSVELREKQQPETDGWEFPEGTFPEPGNSQPNQSQPNRPDTDAFPAADNLPKSPGRRDSSHRRKGSMSRRRSADHELALAAQKAESGNFKLRFGLRGHLDTVRTIIFSGGGSPGEPEICTGGDDGMIKRFHIPRLDGHPGGSAHTASDLDVTANFTHRGHSGAILCLTSWSPSPNFSTGGRAQGDGWIFSGGQDATVRVWERGRVDPKATLEGHTDAVWAICVLPATLGSIFGNSSPYGNADRILVVSGAADGSVRLWSVSAPPQLSSPQPGTNRAMTGRGGRVRGNSMSSGSGFASTPQPSIASNSPFNHTLVHNIARSDGSTASPTCIAPLGTTGEQFVVSYSDAAILVYDTRTGEQIGNMDSLETYDETIKTSVNAVVATTMGLDQASQNHSGNISEEDASTGATGGGRSMAGSGVEGTIISGHEDRFIRFFDANSGQCTYNMIAHPDSISSLSLSPDGRELVSAGHDASLRFWSLEKRTCTQEVTSHRVMRGEGICACVWSQDGKWVVSAGGDGVVKVFAR</sequence>
<comment type="caution">
    <text evidence="21">The sequence shown here is derived from an EMBL/GenBank/DDBJ whole genome shotgun (WGS) entry which is preliminary data.</text>
</comment>
<dbReference type="GO" id="GO:0005516">
    <property type="term" value="F:calmodulin binding"/>
    <property type="evidence" value="ECO:0007669"/>
    <property type="project" value="UniProtKB-KW"/>
</dbReference>
<dbReference type="InterPro" id="IPR015943">
    <property type="entry name" value="WD40/YVTN_repeat-like_dom_sf"/>
</dbReference>
<keyword evidence="12" id="KW-0238">DNA-binding</keyword>
<dbReference type="SUPFAM" id="SSF46955">
    <property type="entry name" value="Putative DNA-binding domain"/>
    <property type="match status" value="1"/>
</dbReference>
<keyword evidence="6" id="KW-0677">Repeat</keyword>
<comment type="similarity">
    <text evidence="2">Belongs to the XPA family.</text>
</comment>
<dbReference type="PROSITE" id="PS00753">
    <property type="entry name" value="XPA_2"/>
    <property type="match status" value="1"/>
</dbReference>
<feature type="repeat" description="WD" evidence="16">
    <location>
        <begin position="1023"/>
        <end position="1046"/>
    </location>
</feature>
<keyword evidence="4 16" id="KW-0853">WD repeat</keyword>
<dbReference type="Pfam" id="PF00400">
    <property type="entry name" value="WD40"/>
    <property type="match status" value="4"/>
</dbReference>
<evidence type="ECO:0000256" key="14">
    <source>
        <dbReference type="ARBA" id="ARBA00023242"/>
    </source>
</evidence>
<accession>A0A9P7H379</accession>
<dbReference type="InterPro" id="IPR036322">
    <property type="entry name" value="WD40_repeat_dom_sf"/>
</dbReference>
<dbReference type="PANTHER" id="PTHR15653:SF0">
    <property type="entry name" value="CONNECTOR OF KINASE TO AP-1, ISOFORM E"/>
    <property type="match status" value="1"/>
</dbReference>
<evidence type="ECO:0000256" key="1">
    <source>
        <dbReference type="ARBA" id="ARBA00004123"/>
    </source>
</evidence>
<feature type="region of interest" description="Disordered" evidence="18">
    <location>
        <begin position="1"/>
        <end position="106"/>
    </location>
</feature>
<evidence type="ECO:0000313" key="22">
    <source>
        <dbReference type="Proteomes" id="UP000782241"/>
    </source>
</evidence>
<feature type="compositionally biased region" description="Polar residues" evidence="18">
    <location>
        <begin position="805"/>
        <end position="816"/>
    </location>
</feature>
<dbReference type="GO" id="GO:0005634">
    <property type="term" value="C:nucleus"/>
    <property type="evidence" value="ECO:0007669"/>
    <property type="project" value="UniProtKB-SubCell"/>
</dbReference>
<feature type="region of interest" description="Disordered" evidence="18">
    <location>
        <begin position="1039"/>
        <end position="1086"/>
    </location>
</feature>
<keyword evidence="11 17" id="KW-0175">Coiled coil</keyword>
<dbReference type="InterPro" id="IPR022658">
    <property type="entry name" value="XPA_CS"/>
</dbReference>
<feature type="compositionally biased region" description="Polar residues" evidence="18">
    <location>
        <begin position="1040"/>
        <end position="1054"/>
    </location>
</feature>
<comment type="similarity">
    <text evidence="3">Belongs to the WD repeat striatin family.</text>
</comment>
<dbReference type="GO" id="GO:0006289">
    <property type="term" value="P:nucleotide-excision repair"/>
    <property type="evidence" value="ECO:0007669"/>
    <property type="project" value="InterPro"/>
</dbReference>
<dbReference type="SUPFAM" id="SSF50978">
    <property type="entry name" value="WD40 repeat-like"/>
    <property type="match status" value="1"/>
</dbReference>
<dbReference type="CDD" id="cd21077">
    <property type="entry name" value="DBD_Rad14"/>
    <property type="match status" value="1"/>
</dbReference>
<dbReference type="InterPro" id="IPR001680">
    <property type="entry name" value="WD40_rpt"/>
</dbReference>
<dbReference type="PROSITE" id="PS50294">
    <property type="entry name" value="WD_REPEATS_REGION"/>
    <property type="match status" value="1"/>
</dbReference>
<dbReference type="EMBL" id="JAGPUO010000008">
    <property type="protein sequence ID" value="KAG5660983.1"/>
    <property type="molecule type" value="Genomic_DNA"/>
</dbReference>
<feature type="repeat" description="WD" evidence="16">
    <location>
        <begin position="1224"/>
        <end position="1265"/>
    </location>
</feature>
<dbReference type="InterPro" id="IPR037129">
    <property type="entry name" value="XPA_sf"/>
</dbReference>
<evidence type="ECO:0000256" key="2">
    <source>
        <dbReference type="ARBA" id="ARBA00005548"/>
    </source>
</evidence>
<feature type="compositionally biased region" description="Polar residues" evidence="18">
    <location>
        <begin position="708"/>
        <end position="727"/>
    </location>
</feature>
<evidence type="ECO:0000256" key="9">
    <source>
        <dbReference type="ARBA" id="ARBA00022833"/>
    </source>
</evidence>
<dbReference type="InterPro" id="IPR022656">
    <property type="entry name" value="XPA_C"/>
</dbReference>
<dbReference type="FunFam" id="3.90.530.10:FF:000003">
    <property type="entry name" value="Dna repair rad14 protein"/>
    <property type="match status" value="1"/>
</dbReference>
<feature type="compositionally biased region" description="Basic and acidic residues" evidence="18">
    <location>
        <begin position="92"/>
        <end position="106"/>
    </location>
</feature>
<reference evidence="21" key="1">
    <citation type="submission" date="2021-04" db="EMBL/GenBank/DDBJ databases">
        <title>Draft genome of Fusarium avenaceum strain F156N33, isolated from an atmospheric sample in Virginia.</title>
        <authorList>
            <person name="Yang S."/>
            <person name="Vinatzer B.A."/>
            <person name="Coleman J."/>
        </authorList>
    </citation>
    <scope>NUCLEOTIDE SEQUENCE</scope>
    <source>
        <strain evidence="21">F156N33</strain>
    </source>
</reference>
<evidence type="ECO:0000256" key="5">
    <source>
        <dbReference type="ARBA" id="ARBA00022723"/>
    </source>
</evidence>
<dbReference type="SMART" id="SM00320">
    <property type="entry name" value="WD40"/>
    <property type="match status" value="7"/>
</dbReference>
<keyword evidence="13" id="KW-0234">DNA repair</keyword>
<dbReference type="InterPro" id="IPR009061">
    <property type="entry name" value="DNA-bd_dom_put_sf"/>
</dbReference>
<dbReference type="InterPro" id="IPR000465">
    <property type="entry name" value="XPA/RAD14"/>
</dbReference>
<dbReference type="InterPro" id="IPR013258">
    <property type="entry name" value="Striatin_N"/>
</dbReference>
<evidence type="ECO:0000256" key="3">
    <source>
        <dbReference type="ARBA" id="ARBA00009616"/>
    </source>
</evidence>
<dbReference type="PANTHER" id="PTHR15653">
    <property type="entry name" value="STRIATIN"/>
    <property type="match status" value="1"/>
</dbReference>
<dbReference type="Gene3D" id="1.20.5.300">
    <property type="match status" value="1"/>
</dbReference>
<keyword evidence="8" id="KW-0863">Zinc-finger</keyword>
<feature type="coiled-coil region" evidence="17">
    <location>
        <begin position="527"/>
        <end position="582"/>
    </location>
</feature>
<dbReference type="Pfam" id="PF08232">
    <property type="entry name" value="Striatin"/>
    <property type="match status" value="1"/>
</dbReference>
<dbReference type="CDD" id="cd00200">
    <property type="entry name" value="WD40"/>
    <property type="match status" value="1"/>
</dbReference>
<evidence type="ECO:0000256" key="10">
    <source>
        <dbReference type="ARBA" id="ARBA00022860"/>
    </source>
</evidence>
<dbReference type="GO" id="GO:0003684">
    <property type="term" value="F:damaged DNA binding"/>
    <property type="evidence" value="ECO:0007669"/>
    <property type="project" value="InterPro"/>
</dbReference>
<name>A0A9P7H379_9HYPO</name>
<dbReference type="PROSITE" id="PS50082">
    <property type="entry name" value="WD_REPEATS_2"/>
    <property type="match status" value="2"/>
</dbReference>
<evidence type="ECO:0000256" key="7">
    <source>
        <dbReference type="ARBA" id="ARBA00022763"/>
    </source>
</evidence>
<organism evidence="21 22">
    <name type="scientific">Fusarium avenaceum</name>
    <dbReference type="NCBI Taxonomy" id="40199"/>
    <lineage>
        <taxon>Eukaryota</taxon>
        <taxon>Fungi</taxon>
        <taxon>Dikarya</taxon>
        <taxon>Ascomycota</taxon>
        <taxon>Pezizomycotina</taxon>
        <taxon>Sordariomycetes</taxon>
        <taxon>Hypocreomycetidae</taxon>
        <taxon>Hypocreales</taxon>
        <taxon>Nectriaceae</taxon>
        <taxon>Fusarium</taxon>
        <taxon>Fusarium tricinctum species complex</taxon>
    </lineage>
</organism>
<feature type="compositionally biased region" description="Polar residues" evidence="18">
    <location>
        <begin position="1065"/>
        <end position="1086"/>
    </location>
</feature>
<evidence type="ECO:0000256" key="4">
    <source>
        <dbReference type="ARBA" id="ARBA00022574"/>
    </source>
</evidence>
<evidence type="ECO:0000259" key="19">
    <source>
        <dbReference type="Pfam" id="PF05181"/>
    </source>
</evidence>
<dbReference type="GO" id="GO:0008270">
    <property type="term" value="F:zinc ion binding"/>
    <property type="evidence" value="ECO:0007669"/>
    <property type="project" value="UniProtKB-KW"/>
</dbReference>
<gene>
    <name evidence="21" type="ORF">KAF25_002626</name>
</gene>
<keyword evidence="14" id="KW-0539">Nucleus</keyword>
<feature type="domain" description="Striatin N-terminal" evidence="20">
    <location>
        <begin position="508"/>
        <end position="650"/>
    </location>
</feature>
<keyword evidence="5" id="KW-0479">Metal-binding</keyword>
<keyword evidence="7" id="KW-0227">DNA damage</keyword>
<evidence type="ECO:0000256" key="11">
    <source>
        <dbReference type="ARBA" id="ARBA00023054"/>
    </source>
</evidence>
<dbReference type="Proteomes" id="UP000782241">
    <property type="component" value="Unassembled WGS sequence"/>
</dbReference>
<evidence type="ECO:0000256" key="17">
    <source>
        <dbReference type="SAM" id="Coils"/>
    </source>
</evidence>
<evidence type="ECO:0000256" key="16">
    <source>
        <dbReference type="PROSITE-ProRule" id="PRU00221"/>
    </source>
</evidence>
<feature type="region of interest" description="Disordered" evidence="18">
    <location>
        <begin position="708"/>
        <end position="855"/>
    </location>
</feature>
<keyword evidence="9" id="KW-0862">Zinc</keyword>
<evidence type="ECO:0000259" key="20">
    <source>
        <dbReference type="Pfam" id="PF08232"/>
    </source>
</evidence>
<dbReference type="Pfam" id="PF05181">
    <property type="entry name" value="XPA_C"/>
    <property type="match status" value="1"/>
</dbReference>
<evidence type="ECO:0000313" key="21">
    <source>
        <dbReference type="EMBL" id="KAG5660983.1"/>
    </source>
</evidence>
<protein>
    <recommendedName>
        <fullName evidence="15">DNA repair protein RAD14</fullName>
    </recommendedName>
</protein>
<feature type="region of interest" description="Disordered" evidence="18">
    <location>
        <begin position="1168"/>
        <end position="1192"/>
    </location>
</feature>
<dbReference type="InterPro" id="IPR051488">
    <property type="entry name" value="WD_repeat_striatin"/>
</dbReference>
<feature type="compositionally biased region" description="Basic and acidic residues" evidence="18">
    <location>
        <begin position="24"/>
        <end position="46"/>
    </location>
</feature>
<evidence type="ECO:0000256" key="13">
    <source>
        <dbReference type="ARBA" id="ARBA00023204"/>
    </source>
</evidence>
<feature type="compositionally biased region" description="Polar residues" evidence="18">
    <location>
        <begin position="82"/>
        <end position="91"/>
    </location>
</feature>
<keyword evidence="10" id="KW-0112">Calmodulin-binding</keyword>
<evidence type="ECO:0000256" key="8">
    <source>
        <dbReference type="ARBA" id="ARBA00022771"/>
    </source>
</evidence>
<feature type="region of interest" description="Disordered" evidence="18">
    <location>
        <begin position="127"/>
        <end position="156"/>
    </location>
</feature>
<evidence type="ECO:0000256" key="12">
    <source>
        <dbReference type="ARBA" id="ARBA00023125"/>
    </source>
</evidence>
<keyword evidence="22" id="KW-1185">Reference proteome</keyword>
<feature type="compositionally biased region" description="Basic residues" evidence="18">
    <location>
        <begin position="837"/>
        <end position="848"/>
    </location>
</feature>
<evidence type="ECO:0000256" key="6">
    <source>
        <dbReference type="ARBA" id="ARBA00022737"/>
    </source>
</evidence>
<dbReference type="PRINTS" id="PR00320">
    <property type="entry name" value="GPROTEINBRPT"/>
</dbReference>